<reference evidence="4 5" key="1">
    <citation type="journal article" date="2005" name="Nucleic Acids Res.">
        <title>Genomic blueprint of Hahella chejuensis, a marine microbe producing an algicidal agent.</title>
        <authorList>
            <person name="Jeong H."/>
            <person name="Yim J.H."/>
            <person name="Lee C."/>
            <person name="Choi S.-H."/>
            <person name="Park Y.K."/>
            <person name="Yoon S.H."/>
            <person name="Hur C.-G."/>
            <person name="Kang H.-Y."/>
            <person name="Kim D."/>
            <person name="Lee H.H."/>
            <person name="Park K.H."/>
            <person name="Park S.-H."/>
            <person name="Park H.-S."/>
            <person name="Lee H.K."/>
            <person name="Oh T.K."/>
            <person name="Kim J.F."/>
        </authorList>
    </citation>
    <scope>NUCLEOTIDE SEQUENCE [LARGE SCALE GENOMIC DNA]</scope>
    <source>
        <strain evidence="4 5">KCTC 2396</strain>
    </source>
</reference>
<feature type="repeat" description="TPR" evidence="3">
    <location>
        <begin position="29"/>
        <end position="62"/>
    </location>
</feature>
<dbReference type="Pfam" id="PF07719">
    <property type="entry name" value="TPR_2"/>
    <property type="match status" value="1"/>
</dbReference>
<protein>
    <submittedName>
        <fullName evidence="4">Protein containing tetratricopeptide repeats (TPR1, TPR2)</fullName>
    </submittedName>
</protein>
<dbReference type="AlphaFoldDB" id="Q2SPB2"/>
<name>Q2SPB2_HAHCH</name>
<dbReference type="OrthoDB" id="6037603at2"/>
<evidence type="ECO:0000313" key="5">
    <source>
        <dbReference type="Proteomes" id="UP000000238"/>
    </source>
</evidence>
<evidence type="ECO:0000256" key="1">
    <source>
        <dbReference type="ARBA" id="ARBA00022737"/>
    </source>
</evidence>
<proteinExistence type="predicted"/>
<dbReference type="SUPFAM" id="SSF48452">
    <property type="entry name" value="TPR-like"/>
    <property type="match status" value="1"/>
</dbReference>
<dbReference type="STRING" id="349521.HCH_00609"/>
<dbReference type="Proteomes" id="UP000000238">
    <property type="component" value="Chromosome"/>
</dbReference>
<keyword evidence="1" id="KW-0677">Repeat</keyword>
<dbReference type="EMBL" id="CP000155">
    <property type="protein sequence ID" value="ABC27512.1"/>
    <property type="molecule type" value="Genomic_DNA"/>
</dbReference>
<dbReference type="RefSeq" id="WP_011394589.1">
    <property type="nucleotide sequence ID" value="NC_007645.1"/>
</dbReference>
<dbReference type="eggNOG" id="ENOG502ZMQ5">
    <property type="taxonomic scope" value="Bacteria"/>
</dbReference>
<evidence type="ECO:0000256" key="3">
    <source>
        <dbReference type="PROSITE-ProRule" id="PRU00339"/>
    </source>
</evidence>
<keyword evidence="5" id="KW-1185">Reference proteome</keyword>
<dbReference type="HOGENOM" id="CLU_2617072_0_0_6"/>
<evidence type="ECO:0000313" key="4">
    <source>
        <dbReference type="EMBL" id="ABC27512.1"/>
    </source>
</evidence>
<dbReference type="KEGG" id="hch:HCH_00609"/>
<gene>
    <name evidence="4" type="ordered locus">HCH_00609</name>
</gene>
<dbReference type="PROSITE" id="PS50005">
    <property type="entry name" value="TPR"/>
    <property type="match status" value="1"/>
</dbReference>
<evidence type="ECO:0000256" key="2">
    <source>
        <dbReference type="ARBA" id="ARBA00022803"/>
    </source>
</evidence>
<keyword evidence="2 3" id="KW-0802">TPR repeat</keyword>
<dbReference type="InterPro" id="IPR013105">
    <property type="entry name" value="TPR_2"/>
</dbReference>
<dbReference type="InterPro" id="IPR019734">
    <property type="entry name" value="TPR_rpt"/>
</dbReference>
<dbReference type="Gene3D" id="1.25.40.10">
    <property type="entry name" value="Tetratricopeptide repeat domain"/>
    <property type="match status" value="1"/>
</dbReference>
<dbReference type="SMART" id="SM00028">
    <property type="entry name" value="TPR"/>
    <property type="match status" value="1"/>
</dbReference>
<accession>Q2SPB2</accession>
<organism evidence="4 5">
    <name type="scientific">Hahella chejuensis (strain KCTC 2396)</name>
    <dbReference type="NCBI Taxonomy" id="349521"/>
    <lineage>
        <taxon>Bacteria</taxon>
        <taxon>Pseudomonadati</taxon>
        <taxon>Pseudomonadota</taxon>
        <taxon>Gammaproteobacteria</taxon>
        <taxon>Oceanospirillales</taxon>
        <taxon>Hahellaceae</taxon>
        <taxon>Hahella</taxon>
    </lineage>
</organism>
<sequence length="78" mass="8877">MNDFALAHKTYQDALFLANRYSSQSMFKAAALRGIGFILIEMERLDEAEEALQKSLIIEPDNDVAINELEYINELRGP</sequence>
<dbReference type="InterPro" id="IPR011990">
    <property type="entry name" value="TPR-like_helical_dom_sf"/>
</dbReference>